<feature type="transmembrane region" description="Helical" evidence="1">
    <location>
        <begin position="108"/>
        <end position="130"/>
    </location>
</feature>
<feature type="transmembrane region" description="Helical" evidence="1">
    <location>
        <begin position="213"/>
        <end position="237"/>
    </location>
</feature>
<protein>
    <submittedName>
        <fullName evidence="2">Uncharacterized protein</fullName>
    </submittedName>
</protein>
<accession>A0A4U6BN02</accession>
<feature type="transmembrane region" description="Helical" evidence="1">
    <location>
        <begin position="50"/>
        <end position="68"/>
    </location>
</feature>
<evidence type="ECO:0000313" key="2">
    <source>
        <dbReference type="EMBL" id="TKT70815.1"/>
    </source>
</evidence>
<sequence length="328" mass="34832">MQLIRNSSRAFIPALLVILAYHGVMSSLGVATFTAQQLPLPSPDQAFNIFARRVLIDASILFAGHRLLRSFGISTRLAYGLMGGAAMIVGYAFALSNGLMMWPPLPGAQITAAVLPALIGMIAGSIYAQLAGYEFIAPKSTQGAALATTRLDDNFNGPVRVRSSMSATMIAAIIPAAIFAVLVLPLFALSMDFTDSFARINWSEVVLKVATPSYLTVVVLLVTAVPAAIVTQIIHAIARYLNRMRGADYAMIGAGMGCLVALATSAFLFLGFSIPAFAIVGATMGGAYRRFAGLEPLPLPEAVFATDRVHLVAADHASRQGHRVFMNR</sequence>
<reference evidence="2" key="1">
    <citation type="submission" date="2019-04" db="EMBL/GenBank/DDBJ databases">
        <title>Whole genome sequencing of cave bacteria.</title>
        <authorList>
            <person name="Gan H.M."/>
            <person name="Barton H."/>
            <person name="Savka M.A."/>
        </authorList>
    </citation>
    <scope>NUCLEOTIDE SEQUENCE [LARGE SCALE GENOMIC DNA]</scope>
    <source>
        <strain evidence="2">LC387</strain>
    </source>
</reference>
<dbReference type="RefSeq" id="WP_137325116.1">
    <property type="nucleotide sequence ID" value="NZ_LBIA02000001.1"/>
</dbReference>
<gene>
    <name evidence="2" type="ORF">YH63_004970</name>
</gene>
<comment type="caution">
    <text evidence="2">The sequence shown here is derived from an EMBL/GenBank/DDBJ whole genome shotgun (WGS) entry which is preliminary data.</text>
</comment>
<dbReference type="EMBL" id="LBIA02000001">
    <property type="protein sequence ID" value="TKT70815.1"/>
    <property type="molecule type" value="Genomic_DNA"/>
</dbReference>
<organism evidence="2 3">
    <name type="scientific">Afipia massiliensis</name>
    <dbReference type="NCBI Taxonomy" id="211460"/>
    <lineage>
        <taxon>Bacteria</taxon>
        <taxon>Pseudomonadati</taxon>
        <taxon>Pseudomonadota</taxon>
        <taxon>Alphaproteobacteria</taxon>
        <taxon>Hyphomicrobiales</taxon>
        <taxon>Nitrobacteraceae</taxon>
        <taxon>Afipia</taxon>
    </lineage>
</organism>
<keyword evidence="1" id="KW-0812">Transmembrane</keyword>
<proteinExistence type="predicted"/>
<name>A0A4U6BN02_9BRAD</name>
<feature type="transmembrane region" description="Helical" evidence="1">
    <location>
        <begin position="249"/>
        <end position="272"/>
    </location>
</feature>
<keyword evidence="3" id="KW-1185">Reference proteome</keyword>
<evidence type="ECO:0000256" key="1">
    <source>
        <dbReference type="SAM" id="Phobius"/>
    </source>
</evidence>
<feature type="transmembrane region" description="Helical" evidence="1">
    <location>
        <begin position="170"/>
        <end position="193"/>
    </location>
</feature>
<keyword evidence="1" id="KW-1133">Transmembrane helix</keyword>
<evidence type="ECO:0000313" key="3">
    <source>
        <dbReference type="Proteomes" id="UP000034832"/>
    </source>
</evidence>
<dbReference type="OrthoDB" id="7204997at2"/>
<dbReference type="AlphaFoldDB" id="A0A4U6BN02"/>
<dbReference type="Proteomes" id="UP000034832">
    <property type="component" value="Unassembled WGS sequence"/>
</dbReference>
<feature type="transmembrane region" description="Helical" evidence="1">
    <location>
        <begin position="80"/>
        <end position="102"/>
    </location>
</feature>
<keyword evidence="1" id="KW-0472">Membrane</keyword>